<dbReference type="EMBL" id="CAFBNO010000026">
    <property type="protein sequence ID" value="CAB4955421.1"/>
    <property type="molecule type" value="Genomic_DNA"/>
</dbReference>
<organism evidence="2">
    <name type="scientific">freshwater metagenome</name>
    <dbReference type="NCBI Taxonomy" id="449393"/>
    <lineage>
        <taxon>unclassified sequences</taxon>
        <taxon>metagenomes</taxon>
        <taxon>ecological metagenomes</taxon>
    </lineage>
</organism>
<reference evidence="2" key="1">
    <citation type="submission" date="2020-05" db="EMBL/GenBank/DDBJ databases">
        <authorList>
            <person name="Chiriac C."/>
            <person name="Salcher M."/>
            <person name="Ghai R."/>
            <person name="Kavagutti S V."/>
        </authorList>
    </citation>
    <scope>NUCLEOTIDE SEQUENCE</scope>
</reference>
<evidence type="ECO:0000256" key="1">
    <source>
        <dbReference type="SAM" id="Phobius"/>
    </source>
</evidence>
<feature type="transmembrane region" description="Helical" evidence="1">
    <location>
        <begin position="191"/>
        <end position="211"/>
    </location>
</feature>
<feature type="transmembrane region" description="Helical" evidence="1">
    <location>
        <begin position="488"/>
        <end position="505"/>
    </location>
</feature>
<sequence length="638" mass="67590">MDQSEFKPPVRLSMTDEEIYQALGNAQATEDGLAKAMAIVEEQANLREHDNQLHAEWLARMQASEDPLAKIAIENVDRLRNGLDLLPLTVSVEEAPVVVDEVLEIIEIEVPATETSVEPGQDAFEALLNEAASEATSAISVPDNVPAPAVTFDEDIPVESAEDFKIAADEDALVFEESIEKPTRSGWRANAAFWFITLGLIVPMVVAYLVAAQAVSFGSALSGFALGTLGVLVLAISAHFTAQRTGEAFVVTKRATFGVFGAFVPGLVAIGFAFSLLILALVSGVQSFDSAFQLDVGFGDKVFGSVSMATVITIATLVVVSLVAGFAQASRRWINIVVAVPLMIAFVVGALATRSQVSFSNIDWSISPIQALTVAGFVAFAGIATYGRAPKVNANSFSKINTFGRWTAAVATIVLVPTLVFAHFFLVYAQNLPPDGFGLLNAFALIQSPAIATGVLWVGALGVVALLFNLASATLEEVRSFAVNRLRGWLSLVLAVLGSAAVWYVPAGSSWLAASQLLFVGVSAVVGMQVADSLLRRGAYHESSLLRSYGFYGSFSVFALIGFVASTAAGLAVSAPNSLADWLGFSGWVTPFSPLVAFAFGLVWQLATGFARVKKQQGEVAEVELRKAALSEFPGFSE</sequence>
<feature type="transmembrane region" description="Helical" evidence="1">
    <location>
        <begin position="257"/>
        <end position="282"/>
    </location>
</feature>
<feature type="transmembrane region" description="Helical" evidence="1">
    <location>
        <begin position="511"/>
        <end position="531"/>
    </location>
</feature>
<feature type="transmembrane region" description="Helical" evidence="1">
    <location>
        <begin position="449"/>
        <end position="468"/>
    </location>
</feature>
<name>A0A6J7KIT6_9ZZZZ</name>
<protein>
    <submittedName>
        <fullName evidence="2">Unannotated protein</fullName>
    </submittedName>
</protein>
<keyword evidence="1" id="KW-1133">Transmembrane helix</keyword>
<gene>
    <name evidence="2" type="ORF">UFOPK3837_00706</name>
</gene>
<feature type="transmembrane region" description="Helical" evidence="1">
    <location>
        <begin position="333"/>
        <end position="352"/>
    </location>
</feature>
<keyword evidence="1" id="KW-0472">Membrane</keyword>
<dbReference type="AlphaFoldDB" id="A0A6J7KIT6"/>
<feature type="transmembrane region" description="Helical" evidence="1">
    <location>
        <begin position="217"/>
        <end position="236"/>
    </location>
</feature>
<feature type="transmembrane region" description="Helical" evidence="1">
    <location>
        <begin position="551"/>
        <end position="573"/>
    </location>
</feature>
<accession>A0A6J7KIT6</accession>
<dbReference type="Gene3D" id="1.10.4160.10">
    <property type="entry name" value="Hydantoin permease"/>
    <property type="match status" value="1"/>
</dbReference>
<keyword evidence="1" id="KW-0812">Transmembrane</keyword>
<feature type="transmembrane region" description="Helical" evidence="1">
    <location>
        <begin position="406"/>
        <end position="429"/>
    </location>
</feature>
<feature type="transmembrane region" description="Helical" evidence="1">
    <location>
        <begin position="302"/>
        <end position="326"/>
    </location>
</feature>
<evidence type="ECO:0000313" key="2">
    <source>
        <dbReference type="EMBL" id="CAB4955421.1"/>
    </source>
</evidence>
<feature type="transmembrane region" description="Helical" evidence="1">
    <location>
        <begin position="364"/>
        <end position="386"/>
    </location>
</feature>
<proteinExistence type="predicted"/>
<feature type="transmembrane region" description="Helical" evidence="1">
    <location>
        <begin position="585"/>
        <end position="607"/>
    </location>
</feature>